<dbReference type="PANTHER" id="PTHR43148">
    <property type="entry name" value="GLYCERALDEHYDE-3-PHOSPHATE DEHYDROGENASE 2"/>
    <property type="match status" value="1"/>
</dbReference>
<protein>
    <recommendedName>
        <fullName evidence="2">Glyceraldehyde 3-phosphate dehydrogenase NAD(P) binding domain-containing protein</fullName>
    </recommendedName>
</protein>
<dbReference type="InterPro" id="IPR020828">
    <property type="entry name" value="GlycerAld_3-P_DH_NAD(P)-bd"/>
</dbReference>
<keyword evidence="4" id="KW-1185">Reference proteome</keyword>
<dbReference type="Gene3D" id="3.40.50.720">
    <property type="entry name" value="NAD(P)-binding Rossmann-like Domain"/>
    <property type="match status" value="2"/>
</dbReference>
<dbReference type="PATRIC" id="fig|1352936.5.peg.387"/>
<sequence>MTVRVGINGFGRFGRTHLRAYDSTSGDGRRINVTAGRDPAALHLKTGAHTVLPSAPGKDVDASIVMGVNEDTHDRHRDRIISAA</sequence>
<dbReference type="InterPro" id="IPR020831">
    <property type="entry name" value="GlycerAld/Erythrose_P_DH"/>
</dbReference>
<evidence type="ECO:0000313" key="4">
    <source>
        <dbReference type="Proteomes" id="UP000017984"/>
    </source>
</evidence>
<reference evidence="3 4" key="1">
    <citation type="journal article" date="2014" name="Genome Announc.">
        <title>Draft Genome Sequence of Streptomyces roseochromogenes subsp. oscitans DS 12.976, Producer of the Aminocoumarin Antibiotic Clorobiocin.</title>
        <authorList>
            <person name="Ruckert C."/>
            <person name="Kalinowski J."/>
            <person name="Heide L."/>
            <person name="Apel A.K."/>
        </authorList>
    </citation>
    <scope>NUCLEOTIDE SEQUENCE [LARGE SCALE GENOMIC DNA]</scope>
    <source>
        <strain evidence="3 4">DS 12.976</strain>
    </source>
</reference>
<evidence type="ECO:0000256" key="1">
    <source>
        <dbReference type="ARBA" id="ARBA00023002"/>
    </source>
</evidence>
<dbReference type="STRING" id="1352936.M878_01720"/>
<dbReference type="GO" id="GO:0016620">
    <property type="term" value="F:oxidoreductase activity, acting on the aldehyde or oxo group of donors, NAD or NADP as acceptor"/>
    <property type="evidence" value="ECO:0007669"/>
    <property type="project" value="InterPro"/>
</dbReference>
<name>V6KWX7_STRRC</name>
<comment type="caution">
    <text evidence="3">The sequence shown here is derived from an EMBL/GenBank/DDBJ whole genome shotgun (WGS) entry which is preliminary data.</text>
</comment>
<organism evidence="3 4">
    <name type="scientific">Streptomyces roseochromogenus subsp. oscitans DS 12.976</name>
    <dbReference type="NCBI Taxonomy" id="1352936"/>
    <lineage>
        <taxon>Bacteria</taxon>
        <taxon>Bacillati</taxon>
        <taxon>Actinomycetota</taxon>
        <taxon>Actinomycetes</taxon>
        <taxon>Kitasatosporales</taxon>
        <taxon>Streptomycetaceae</taxon>
        <taxon>Streptomyces</taxon>
    </lineage>
</organism>
<feature type="domain" description="Glyceraldehyde 3-phosphate dehydrogenase NAD(P) binding" evidence="2">
    <location>
        <begin position="3"/>
        <end position="84"/>
    </location>
</feature>
<accession>V6KWX7</accession>
<keyword evidence="1" id="KW-0560">Oxidoreductase</keyword>
<dbReference type="GO" id="GO:0051287">
    <property type="term" value="F:NAD binding"/>
    <property type="evidence" value="ECO:0007669"/>
    <property type="project" value="InterPro"/>
</dbReference>
<proteinExistence type="predicted"/>
<dbReference type="Proteomes" id="UP000017984">
    <property type="component" value="Chromosome"/>
</dbReference>
<evidence type="ECO:0000259" key="2">
    <source>
        <dbReference type="SMART" id="SM00846"/>
    </source>
</evidence>
<dbReference type="EMBL" id="AWQX01000007">
    <property type="protein sequence ID" value="EST36632.1"/>
    <property type="molecule type" value="Genomic_DNA"/>
</dbReference>
<dbReference type="InterPro" id="IPR036291">
    <property type="entry name" value="NAD(P)-bd_dom_sf"/>
</dbReference>
<dbReference type="HOGENOM" id="CLU_2526183_0_0_11"/>
<dbReference type="SMART" id="SM00846">
    <property type="entry name" value="Gp_dh_N"/>
    <property type="match status" value="1"/>
</dbReference>
<gene>
    <name evidence="3" type="ORF">M878_01720</name>
</gene>
<dbReference type="AlphaFoldDB" id="V6KWX7"/>
<dbReference type="SUPFAM" id="SSF51735">
    <property type="entry name" value="NAD(P)-binding Rossmann-fold domains"/>
    <property type="match status" value="1"/>
</dbReference>
<evidence type="ECO:0000313" key="3">
    <source>
        <dbReference type="EMBL" id="EST36632.1"/>
    </source>
</evidence>